<proteinExistence type="inferred from homology"/>
<sequence>MKQVRKTVLLWYSPREIYDLVTGVERYPEFLPWCAAAEVLERHDDGMTARLSLAYAGLRHAFTTRNTHELNQRVRMQLVDGPFSLLDGDWQFLPLHKPGAPTDGEPQACKIEFELRYAFSSFALEAVVSPVFDRIANTFVDSFVKRAEQVYGPR</sequence>
<accession>A0ABY6B7S9</accession>
<dbReference type="Pfam" id="PF03364">
    <property type="entry name" value="Polyketide_cyc"/>
    <property type="match status" value="1"/>
</dbReference>
<evidence type="ECO:0000313" key="4">
    <source>
        <dbReference type="Proteomes" id="UP001064933"/>
    </source>
</evidence>
<dbReference type="EMBL" id="CP104562">
    <property type="protein sequence ID" value="UXH80001.1"/>
    <property type="molecule type" value="Genomic_DNA"/>
</dbReference>
<feature type="domain" description="Coenzyme Q-binding protein COQ10 START" evidence="2">
    <location>
        <begin position="12"/>
        <end position="143"/>
    </location>
</feature>
<dbReference type="Gene3D" id="3.30.530.20">
    <property type="match status" value="1"/>
</dbReference>
<protein>
    <submittedName>
        <fullName evidence="3">Type II toxin-antitoxin system RatA family toxin</fullName>
    </submittedName>
</protein>
<dbReference type="CDD" id="cd07813">
    <property type="entry name" value="COQ10p_like"/>
    <property type="match status" value="1"/>
</dbReference>
<dbReference type="PANTHER" id="PTHR12901">
    <property type="entry name" value="SPERM PROTEIN HOMOLOG"/>
    <property type="match status" value="1"/>
</dbReference>
<evidence type="ECO:0000256" key="1">
    <source>
        <dbReference type="ARBA" id="ARBA00008918"/>
    </source>
</evidence>
<dbReference type="InterPro" id="IPR023393">
    <property type="entry name" value="START-like_dom_sf"/>
</dbReference>
<dbReference type="InterPro" id="IPR044996">
    <property type="entry name" value="COQ10-like"/>
</dbReference>
<dbReference type="InterPro" id="IPR005031">
    <property type="entry name" value="COQ10_START"/>
</dbReference>
<evidence type="ECO:0000313" key="3">
    <source>
        <dbReference type="EMBL" id="UXH80001.1"/>
    </source>
</evidence>
<keyword evidence="4" id="KW-1185">Reference proteome</keyword>
<reference evidence="3" key="1">
    <citation type="submission" date="2022-10" db="EMBL/GenBank/DDBJ databases">
        <title>Characterization and whole genome sequencing of a new Roseateles species, isolated from fresh water.</title>
        <authorList>
            <person name="Guliayeva D.Y."/>
            <person name="Akhremchuk A.E."/>
            <person name="Sikolenko M.A."/>
            <person name="Valentovich L.N."/>
            <person name="Sidarenka A.V."/>
        </authorList>
    </citation>
    <scope>NUCLEOTIDE SEQUENCE</scope>
    <source>
        <strain evidence="3">BIM B-1768</strain>
    </source>
</reference>
<comment type="similarity">
    <text evidence="1">Belongs to the ribosome association toxin RatA family.</text>
</comment>
<name>A0ABY6B7S9_9BURK</name>
<dbReference type="SUPFAM" id="SSF55961">
    <property type="entry name" value="Bet v1-like"/>
    <property type="match status" value="1"/>
</dbReference>
<dbReference type="Proteomes" id="UP001064933">
    <property type="component" value="Chromosome"/>
</dbReference>
<dbReference type="PANTHER" id="PTHR12901:SF10">
    <property type="entry name" value="COENZYME Q-BINDING PROTEIN COQ10, MITOCHONDRIAL"/>
    <property type="match status" value="1"/>
</dbReference>
<evidence type="ECO:0000259" key="2">
    <source>
        <dbReference type="Pfam" id="PF03364"/>
    </source>
</evidence>
<organism evidence="3 4">
    <name type="scientific">Roseateles amylovorans</name>
    <dbReference type="NCBI Taxonomy" id="2978473"/>
    <lineage>
        <taxon>Bacteria</taxon>
        <taxon>Pseudomonadati</taxon>
        <taxon>Pseudomonadota</taxon>
        <taxon>Betaproteobacteria</taxon>
        <taxon>Burkholderiales</taxon>
        <taxon>Sphaerotilaceae</taxon>
        <taxon>Roseateles</taxon>
    </lineage>
</organism>
<dbReference type="RefSeq" id="WP_261759819.1">
    <property type="nucleotide sequence ID" value="NZ_CP104562.2"/>
</dbReference>
<gene>
    <name evidence="3" type="ORF">N4261_09015</name>
</gene>